<dbReference type="InterPro" id="IPR036388">
    <property type="entry name" value="WH-like_DNA-bd_sf"/>
</dbReference>
<keyword evidence="1" id="KW-0238">DNA-binding</keyword>
<dbReference type="Pfam" id="PF12802">
    <property type="entry name" value="MarR_2"/>
    <property type="match status" value="1"/>
</dbReference>
<dbReference type="Gene3D" id="1.10.10.10">
    <property type="entry name" value="Winged helix-like DNA-binding domain superfamily/Winged helix DNA-binding domain"/>
    <property type="match status" value="1"/>
</dbReference>
<dbReference type="InterPro" id="IPR039422">
    <property type="entry name" value="MarR/SlyA-like"/>
</dbReference>
<protein>
    <recommendedName>
        <fullName evidence="2">HTH marR-type domain-containing protein</fullName>
    </recommendedName>
</protein>
<dbReference type="SMART" id="SM00347">
    <property type="entry name" value="HTH_MARR"/>
    <property type="match status" value="1"/>
</dbReference>
<accession>R9LJV8</accession>
<dbReference type="PANTHER" id="PTHR33164:SF105">
    <property type="entry name" value="TRANSCRIPTIONAL REPRESSOR PROTEIN-RELATED"/>
    <property type="match status" value="1"/>
</dbReference>
<dbReference type="PATRIC" id="fig|1235795.3.peg.231"/>
<proteinExistence type="predicted"/>
<dbReference type="AlphaFoldDB" id="R9LJV8"/>
<dbReference type="SUPFAM" id="SSF46785">
    <property type="entry name" value="Winged helix' DNA-binding domain"/>
    <property type="match status" value="1"/>
</dbReference>
<dbReference type="GO" id="GO:0006950">
    <property type="term" value="P:response to stress"/>
    <property type="evidence" value="ECO:0007669"/>
    <property type="project" value="TreeGrafter"/>
</dbReference>
<reference evidence="3 4" key="1">
    <citation type="submission" date="2013-04" db="EMBL/GenBank/DDBJ databases">
        <title>The Genome Sequence of Paenibacillus barengoltzii G22.</title>
        <authorList>
            <consortium name="The Broad Institute Genomics Platform"/>
            <consortium name="The Broad Institute Genome Sequencing Center for Infectious Disease"/>
            <person name="Earl A."/>
            <person name="Xavier R."/>
            <person name="Elson C."/>
            <person name="Duck W."/>
            <person name="Walker B."/>
            <person name="Young S."/>
            <person name="Zeng Q."/>
            <person name="Gargeya S."/>
            <person name="Fitzgerald M."/>
            <person name="Haas B."/>
            <person name="Abouelleil A."/>
            <person name="Allen A.W."/>
            <person name="Alvarado L."/>
            <person name="Arachchi H.M."/>
            <person name="Berlin A.M."/>
            <person name="Chapman S.B."/>
            <person name="Gainer-Dewar J."/>
            <person name="Goldberg J."/>
            <person name="Griggs A."/>
            <person name="Gujja S."/>
            <person name="Hansen M."/>
            <person name="Howarth C."/>
            <person name="Imamovic A."/>
            <person name="Ireland A."/>
            <person name="Larimer J."/>
            <person name="McCowan C."/>
            <person name="Murphy C."/>
            <person name="Pearson M."/>
            <person name="Poon T.W."/>
            <person name="Priest M."/>
            <person name="Roberts A."/>
            <person name="Saif S."/>
            <person name="Shea T."/>
            <person name="Sisk P."/>
            <person name="Sykes S."/>
            <person name="Wortman J."/>
            <person name="Nusbaum C."/>
            <person name="Birren B."/>
        </authorList>
    </citation>
    <scope>NUCLEOTIDE SEQUENCE [LARGE SCALE GENOMIC DNA]</scope>
    <source>
        <strain evidence="3 4">G22</strain>
    </source>
</reference>
<name>R9LJV8_9BACL</name>
<dbReference type="RefSeq" id="WP_016310875.1">
    <property type="nucleotide sequence ID" value="NZ_KE159652.1"/>
</dbReference>
<dbReference type="PANTHER" id="PTHR33164">
    <property type="entry name" value="TRANSCRIPTIONAL REGULATOR, MARR FAMILY"/>
    <property type="match status" value="1"/>
</dbReference>
<evidence type="ECO:0000313" key="4">
    <source>
        <dbReference type="Proteomes" id="UP000019598"/>
    </source>
</evidence>
<gene>
    <name evidence="3" type="ORF">C812_00260</name>
</gene>
<dbReference type="HOGENOM" id="CLU_083287_35_3_9"/>
<evidence type="ECO:0000256" key="1">
    <source>
        <dbReference type="ARBA" id="ARBA00023125"/>
    </source>
</evidence>
<evidence type="ECO:0000313" key="3">
    <source>
        <dbReference type="EMBL" id="EOS58656.1"/>
    </source>
</evidence>
<feature type="domain" description="HTH marR-type" evidence="2">
    <location>
        <begin position="10"/>
        <end position="142"/>
    </location>
</feature>
<organism evidence="3 4">
    <name type="scientific">Paenibacillus barengoltzii G22</name>
    <dbReference type="NCBI Taxonomy" id="1235795"/>
    <lineage>
        <taxon>Bacteria</taxon>
        <taxon>Bacillati</taxon>
        <taxon>Bacillota</taxon>
        <taxon>Bacilli</taxon>
        <taxon>Bacillales</taxon>
        <taxon>Paenibacillaceae</taxon>
        <taxon>Paenibacillus</taxon>
    </lineage>
</organism>
<dbReference type="GO" id="GO:0003677">
    <property type="term" value="F:DNA binding"/>
    <property type="evidence" value="ECO:0007669"/>
    <property type="project" value="UniProtKB-KW"/>
</dbReference>
<dbReference type="EMBL" id="ASSZ01000007">
    <property type="protein sequence ID" value="EOS58656.1"/>
    <property type="molecule type" value="Genomic_DNA"/>
</dbReference>
<sequence>MAEAFAKGDLACYCANLRQASRAVTQYYEDVMKPCGLKVTQYTLLQYIKRIGACTMLQVSEGLDLERTTLVRNFKVLEDKGLIQITSSSSSRANLIHLTEKGISVLEQAETYWNQAQRFLEEECLSADELKSLQQILQKLRRNIK</sequence>
<dbReference type="InterPro" id="IPR036390">
    <property type="entry name" value="WH_DNA-bd_sf"/>
</dbReference>
<evidence type="ECO:0000259" key="2">
    <source>
        <dbReference type="PROSITE" id="PS50995"/>
    </source>
</evidence>
<dbReference type="GeneID" id="43343349"/>
<dbReference type="GO" id="GO:0003700">
    <property type="term" value="F:DNA-binding transcription factor activity"/>
    <property type="evidence" value="ECO:0007669"/>
    <property type="project" value="InterPro"/>
</dbReference>
<dbReference type="STRING" id="1235795.C812_00260"/>
<comment type="caution">
    <text evidence="3">The sequence shown here is derived from an EMBL/GenBank/DDBJ whole genome shotgun (WGS) entry which is preliminary data.</text>
</comment>
<dbReference type="InterPro" id="IPR000835">
    <property type="entry name" value="HTH_MarR-typ"/>
</dbReference>
<dbReference type="Proteomes" id="UP000019598">
    <property type="component" value="Unassembled WGS sequence"/>
</dbReference>
<dbReference type="PROSITE" id="PS50995">
    <property type="entry name" value="HTH_MARR_2"/>
    <property type="match status" value="1"/>
</dbReference>
<dbReference type="PRINTS" id="PR00598">
    <property type="entry name" value="HTHMARR"/>
</dbReference>
<dbReference type="OrthoDB" id="165131at2"/>